<keyword evidence="6" id="KW-0592">Phosphate transport</keyword>
<evidence type="ECO:0000256" key="5">
    <source>
        <dbReference type="ARBA" id="ARBA00022553"/>
    </source>
</evidence>
<evidence type="ECO:0000256" key="8">
    <source>
        <dbReference type="ARBA" id="ARBA00023015"/>
    </source>
</evidence>
<evidence type="ECO:0000313" key="17">
    <source>
        <dbReference type="EMBL" id="SEF76082.1"/>
    </source>
</evidence>
<evidence type="ECO:0000256" key="4">
    <source>
        <dbReference type="ARBA" id="ARBA00022490"/>
    </source>
</evidence>
<dbReference type="InterPro" id="IPR016032">
    <property type="entry name" value="Sig_transdc_resp-reg_C-effctor"/>
</dbReference>
<evidence type="ECO:0000256" key="9">
    <source>
        <dbReference type="ARBA" id="ARBA00023125"/>
    </source>
</evidence>
<dbReference type="GO" id="GO:0000976">
    <property type="term" value="F:transcription cis-regulatory region binding"/>
    <property type="evidence" value="ECO:0007669"/>
    <property type="project" value="TreeGrafter"/>
</dbReference>
<evidence type="ECO:0000256" key="1">
    <source>
        <dbReference type="ARBA" id="ARBA00004496"/>
    </source>
</evidence>
<dbReference type="Gene3D" id="3.40.50.2300">
    <property type="match status" value="1"/>
</dbReference>
<dbReference type="SUPFAM" id="SSF46894">
    <property type="entry name" value="C-terminal effector domain of the bipartite response regulators"/>
    <property type="match status" value="1"/>
</dbReference>
<dbReference type="CDD" id="cd17618">
    <property type="entry name" value="REC_OmpR_PhoB"/>
    <property type="match status" value="1"/>
</dbReference>
<evidence type="ECO:0000256" key="11">
    <source>
        <dbReference type="ARBA" id="ARBA00023163"/>
    </source>
</evidence>
<dbReference type="OrthoDB" id="8544854at2"/>
<feature type="modified residue" description="4-aspartylphosphate" evidence="13">
    <location>
        <position position="53"/>
    </location>
</feature>
<evidence type="ECO:0000256" key="14">
    <source>
        <dbReference type="PROSITE-ProRule" id="PRU01091"/>
    </source>
</evidence>
<reference evidence="17 18" key="1">
    <citation type="submission" date="2016-10" db="EMBL/GenBank/DDBJ databases">
        <authorList>
            <person name="de Groot N.N."/>
        </authorList>
    </citation>
    <scope>NUCLEOTIDE SEQUENCE [LARGE SCALE GENOMIC DNA]</scope>
    <source>
        <strain evidence="17 18">Nm13</strain>
    </source>
</reference>
<evidence type="ECO:0000256" key="2">
    <source>
        <dbReference type="ARBA" id="ARBA00013332"/>
    </source>
</evidence>
<accession>A0A1H5ULZ8</accession>
<keyword evidence="3" id="KW-0813">Transport</keyword>
<dbReference type="Pfam" id="PF00486">
    <property type="entry name" value="Trans_reg_C"/>
    <property type="match status" value="1"/>
</dbReference>
<dbReference type="Proteomes" id="UP000236753">
    <property type="component" value="Unassembled WGS sequence"/>
</dbReference>
<organism evidence="17 18">
    <name type="scientific">Nitrosomonas ureae</name>
    <dbReference type="NCBI Taxonomy" id="44577"/>
    <lineage>
        <taxon>Bacteria</taxon>
        <taxon>Pseudomonadati</taxon>
        <taxon>Pseudomonadota</taxon>
        <taxon>Betaproteobacteria</taxon>
        <taxon>Nitrosomonadales</taxon>
        <taxon>Nitrosomonadaceae</taxon>
        <taxon>Nitrosomonas</taxon>
    </lineage>
</organism>
<dbReference type="GO" id="GO:0005829">
    <property type="term" value="C:cytosol"/>
    <property type="evidence" value="ECO:0007669"/>
    <property type="project" value="TreeGrafter"/>
</dbReference>
<evidence type="ECO:0000313" key="18">
    <source>
        <dbReference type="Proteomes" id="UP000236753"/>
    </source>
</evidence>
<feature type="DNA-binding region" description="OmpR/PhoB-type" evidence="14">
    <location>
        <begin position="129"/>
        <end position="234"/>
    </location>
</feature>
<dbReference type="SUPFAM" id="SSF52172">
    <property type="entry name" value="CheY-like"/>
    <property type="match status" value="1"/>
</dbReference>
<sequence length="242" mass="27646">MAVTILIVEDELAIQELIALNLKKAGHMVLCAGNATHAKLLINNVLPDLVLLDWMLPDITGLEFARSLRREERTKTIPIIMLTARIQENDKIAGLEAGADDYITKPFSPRELLARIKAVLRRRLPEMSDEIIDIGGLKLDPTTHRVHVYSEYDPAKLTEIILGPTEFRLLHFLMAYKERVHTRAQLLDRVWGDHVFIEDRTVDVHIRRLRKILETVGKENLVQTVRGTGYRFSVERSEESIG</sequence>
<evidence type="ECO:0000256" key="6">
    <source>
        <dbReference type="ARBA" id="ARBA00022592"/>
    </source>
</evidence>
<dbReference type="CDD" id="cd00383">
    <property type="entry name" value="trans_reg_C"/>
    <property type="match status" value="1"/>
</dbReference>
<keyword evidence="9 14" id="KW-0238">DNA-binding</keyword>
<dbReference type="Gene3D" id="6.10.250.690">
    <property type="match status" value="1"/>
</dbReference>
<dbReference type="InterPro" id="IPR011879">
    <property type="entry name" value="Sig_transdc_resp-reg_PhoB"/>
</dbReference>
<dbReference type="InterPro" id="IPR039420">
    <property type="entry name" value="WalR-like"/>
</dbReference>
<evidence type="ECO:0000256" key="12">
    <source>
        <dbReference type="ARBA" id="ARBA00024735"/>
    </source>
</evidence>
<evidence type="ECO:0000259" key="16">
    <source>
        <dbReference type="PROSITE" id="PS51755"/>
    </source>
</evidence>
<dbReference type="SMART" id="SM00862">
    <property type="entry name" value="Trans_reg_C"/>
    <property type="match status" value="1"/>
</dbReference>
<dbReference type="PROSITE" id="PS50110">
    <property type="entry name" value="RESPONSE_REGULATORY"/>
    <property type="match status" value="1"/>
</dbReference>
<keyword evidence="4" id="KW-0963">Cytoplasm</keyword>
<keyword evidence="11" id="KW-0804">Transcription</keyword>
<name>A0A1H5ULZ8_9PROT</name>
<dbReference type="GO" id="GO:0006355">
    <property type="term" value="P:regulation of DNA-templated transcription"/>
    <property type="evidence" value="ECO:0007669"/>
    <property type="project" value="InterPro"/>
</dbReference>
<evidence type="ECO:0000259" key="15">
    <source>
        <dbReference type="PROSITE" id="PS50110"/>
    </source>
</evidence>
<dbReference type="PROSITE" id="PS51755">
    <property type="entry name" value="OMPR_PHOB"/>
    <property type="match status" value="1"/>
</dbReference>
<feature type="domain" description="OmpR/PhoB-type" evidence="16">
    <location>
        <begin position="129"/>
        <end position="234"/>
    </location>
</feature>
<evidence type="ECO:0000256" key="10">
    <source>
        <dbReference type="ARBA" id="ARBA00023159"/>
    </source>
</evidence>
<comment type="subcellular location">
    <subcellularLocation>
        <location evidence="1">Cytoplasm</location>
    </subcellularLocation>
</comment>
<gene>
    <name evidence="17" type="ORF">SAMN05216334_10878</name>
</gene>
<dbReference type="SMART" id="SM00448">
    <property type="entry name" value="REC"/>
    <property type="match status" value="1"/>
</dbReference>
<dbReference type="PANTHER" id="PTHR48111">
    <property type="entry name" value="REGULATOR OF RPOS"/>
    <property type="match status" value="1"/>
</dbReference>
<proteinExistence type="predicted"/>
<keyword evidence="7" id="KW-0902">Two-component regulatory system</keyword>
<protein>
    <recommendedName>
        <fullName evidence="2">Phosphate regulon transcriptional regulatory protein PhoB</fullName>
    </recommendedName>
</protein>
<dbReference type="Pfam" id="PF00072">
    <property type="entry name" value="Response_reg"/>
    <property type="match status" value="1"/>
</dbReference>
<keyword evidence="5 13" id="KW-0597">Phosphoprotein</keyword>
<dbReference type="Gene3D" id="1.10.10.10">
    <property type="entry name" value="Winged helix-like DNA-binding domain superfamily/Winged helix DNA-binding domain"/>
    <property type="match status" value="1"/>
</dbReference>
<dbReference type="EMBL" id="FNUX01000008">
    <property type="protein sequence ID" value="SEF76082.1"/>
    <property type="molecule type" value="Genomic_DNA"/>
</dbReference>
<dbReference type="RefSeq" id="WP_103966247.1">
    <property type="nucleotide sequence ID" value="NZ_FNUX01000008.1"/>
</dbReference>
<comment type="function">
    <text evidence="12">This protein is a positive regulator for the phosphate regulon. Transcription of this operon is positively regulated by PhoB and PhoR when phosphate is limited.</text>
</comment>
<evidence type="ECO:0000256" key="3">
    <source>
        <dbReference type="ARBA" id="ARBA00022448"/>
    </source>
</evidence>
<keyword evidence="8" id="KW-0805">Transcription regulation</keyword>
<keyword evidence="10" id="KW-0010">Activator</keyword>
<dbReference type="GO" id="GO:0032993">
    <property type="term" value="C:protein-DNA complex"/>
    <property type="evidence" value="ECO:0007669"/>
    <property type="project" value="TreeGrafter"/>
</dbReference>
<dbReference type="InterPro" id="IPR001789">
    <property type="entry name" value="Sig_transdc_resp-reg_receiver"/>
</dbReference>
<dbReference type="GO" id="GO:0006817">
    <property type="term" value="P:phosphate ion transport"/>
    <property type="evidence" value="ECO:0007669"/>
    <property type="project" value="UniProtKB-KW"/>
</dbReference>
<feature type="domain" description="Response regulatory" evidence="15">
    <location>
        <begin position="4"/>
        <end position="120"/>
    </location>
</feature>
<dbReference type="AlphaFoldDB" id="A0A1H5ULZ8"/>
<dbReference type="GO" id="GO:0000156">
    <property type="term" value="F:phosphorelay response regulator activity"/>
    <property type="evidence" value="ECO:0007669"/>
    <property type="project" value="InterPro"/>
</dbReference>
<dbReference type="InterPro" id="IPR001867">
    <property type="entry name" value="OmpR/PhoB-type_DNA-bd"/>
</dbReference>
<dbReference type="InterPro" id="IPR011006">
    <property type="entry name" value="CheY-like_superfamily"/>
</dbReference>
<dbReference type="FunFam" id="1.10.10.10:FF:000011">
    <property type="entry name" value="Phosphate regulon transcriptional regulator PhoB"/>
    <property type="match status" value="1"/>
</dbReference>
<dbReference type="InterPro" id="IPR036388">
    <property type="entry name" value="WH-like_DNA-bd_sf"/>
</dbReference>
<evidence type="ECO:0000256" key="13">
    <source>
        <dbReference type="PROSITE-ProRule" id="PRU00169"/>
    </source>
</evidence>
<evidence type="ECO:0000256" key="7">
    <source>
        <dbReference type="ARBA" id="ARBA00023012"/>
    </source>
</evidence>
<dbReference type="NCBIfam" id="TIGR02154">
    <property type="entry name" value="PhoB"/>
    <property type="match status" value="1"/>
</dbReference>
<dbReference type="PANTHER" id="PTHR48111:SF40">
    <property type="entry name" value="PHOSPHATE REGULON TRANSCRIPTIONAL REGULATORY PROTEIN PHOB"/>
    <property type="match status" value="1"/>
</dbReference>